<organism evidence="1 2">
    <name type="scientific">Hypoxylon rubiginosum</name>
    <dbReference type="NCBI Taxonomy" id="110542"/>
    <lineage>
        <taxon>Eukaryota</taxon>
        <taxon>Fungi</taxon>
        <taxon>Dikarya</taxon>
        <taxon>Ascomycota</taxon>
        <taxon>Pezizomycotina</taxon>
        <taxon>Sordariomycetes</taxon>
        <taxon>Xylariomycetidae</taxon>
        <taxon>Xylariales</taxon>
        <taxon>Hypoxylaceae</taxon>
        <taxon>Hypoxylon</taxon>
    </lineage>
</organism>
<dbReference type="EMBL" id="MU394385">
    <property type="protein sequence ID" value="KAI6081825.1"/>
    <property type="molecule type" value="Genomic_DNA"/>
</dbReference>
<comment type="caution">
    <text evidence="1">The sequence shown here is derived from an EMBL/GenBank/DDBJ whole genome shotgun (WGS) entry which is preliminary data.</text>
</comment>
<proteinExistence type="predicted"/>
<evidence type="ECO:0000313" key="2">
    <source>
        <dbReference type="Proteomes" id="UP001497680"/>
    </source>
</evidence>
<sequence>MSTTASLFTLPSSRVLSYALTRAISDSDAPVVLLSNSLCTPFPTWDAVVNKLTASGLSVLRYDPPGHGGSTVPADLSSTTFDDLAEDVHALLRHLGIDRLHAWIGVSLGAATGIVFAAKYPGTVRKLVACDTISCSPANAGIDDVFGPRVAAVRQAGKMDGIIDGTLDRWLGRAWMDAHPDETSRIRELMLSTTIDGFETCCAALRSDTFDLRLKTEAAGQGVEEALFIVGEKDANLPEAMKELRDGVEKGLKTKNASARVDFHVVPNAGHVCYIDGFDDFVATVTMFL</sequence>
<gene>
    <name evidence="1" type="ORF">F4821DRAFT_17536</name>
</gene>
<reference evidence="1 2" key="1">
    <citation type="journal article" date="2022" name="New Phytol.">
        <title>Ecological generalism drives hyperdiversity of secondary metabolite gene clusters in xylarialean endophytes.</title>
        <authorList>
            <person name="Franco M.E.E."/>
            <person name="Wisecaver J.H."/>
            <person name="Arnold A.E."/>
            <person name="Ju Y.M."/>
            <person name="Slot J.C."/>
            <person name="Ahrendt S."/>
            <person name="Moore L.P."/>
            <person name="Eastman K.E."/>
            <person name="Scott K."/>
            <person name="Konkel Z."/>
            <person name="Mondo S.J."/>
            <person name="Kuo A."/>
            <person name="Hayes R.D."/>
            <person name="Haridas S."/>
            <person name="Andreopoulos B."/>
            <person name="Riley R."/>
            <person name="LaButti K."/>
            <person name="Pangilinan J."/>
            <person name="Lipzen A."/>
            <person name="Amirebrahimi M."/>
            <person name="Yan J."/>
            <person name="Adam C."/>
            <person name="Keymanesh K."/>
            <person name="Ng V."/>
            <person name="Louie K."/>
            <person name="Northen T."/>
            <person name="Drula E."/>
            <person name="Henrissat B."/>
            <person name="Hsieh H.M."/>
            <person name="Youens-Clark K."/>
            <person name="Lutzoni F."/>
            <person name="Miadlikowska J."/>
            <person name="Eastwood D.C."/>
            <person name="Hamelin R.C."/>
            <person name="Grigoriev I.V."/>
            <person name="U'Ren J.M."/>
        </authorList>
    </citation>
    <scope>NUCLEOTIDE SEQUENCE [LARGE SCALE GENOMIC DNA]</scope>
    <source>
        <strain evidence="1 2">ER1909</strain>
    </source>
</reference>
<protein>
    <submittedName>
        <fullName evidence="1">Zearalenone lactonase</fullName>
    </submittedName>
</protein>
<evidence type="ECO:0000313" key="1">
    <source>
        <dbReference type="EMBL" id="KAI6081825.1"/>
    </source>
</evidence>
<name>A0ACC0CN41_9PEZI</name>
<keyword evidence="2" id="KW-1185">Reference proteome</keyword>
<accession>A0ACC0CN41</accession>
<dbReference type="Proteomes" id="UP001497680">
    <property type="component" value="Unassembled WGS sequence"/>
</dbReference>